<dbReference type="Gene3D" id="3.40.50.20">
    <property type="match status" value="1"/>
</dbReference>
<accession>A0A1I2ECN9</accession>
<dbReference type="Pfam" id="PF14401">
    <property type="entry name" value="RLAN"/>
    <property type="match status" value="1"/>
</dbReference>
<dbReference type="InParanoid" id="A0A1I2ECN9"/>
<dbReference type="GO" id="GO:0005737">
    <property type="term" value="C:cytoplasm"/>
    <property type="evidence" value="ECO:0007669"/>
    <property type="project" value="TreeGrafter"/>
</dbReference>
<dbReference type="PANTHER" id="PTHR21621">
    <property type="entry name" value="RIBOSOMAL PROTEIN S6 MODIFICATION PROTEIN"/>
    <property type="match status" value="1"/>
</dbReference>
<name>A0A1I2ECN9_9BACT</name>
<keyword evidence="1 4" id="KW-0436">Ligase</keyword>
<keyword evidence="5" id="KW-1185">Reference proteome</keyword>
<dbReference type="EMBL" id="FONA01000022">
    <property type="protein sequence ID" value="SFE90489.1"/>
    <property type="molecule type" value="Genomic_DNA"/>
</dbReference>
<feature type="domain" description="ATP-grasp" evidence="3">
    <location>
        <begin position="287"/>
        <end position="477"/>
    </location>
</feature>
<dbReference type="InterPro" id="IPR013815">
    <property type="entry name" value="ATP_grasp_subdomain_1"/>
</dbReference>
<dbReference type="AlphaFoldDB" id="A0A1I2ECN9"/>
<dbReference type="eggNOG" id="COG0189">
    <property type="taxonomic scope" value="Bacteria"/>
</dbReference>
<dbReference type="PANTHER" id="PTHR21621:SF0">
    <property type="entry name" value="BETA-CITRYLGLUTAMATE SYNTHASE B-RELATED"/>
    <property type="match status" value="1"/>
</dbReference>
<evidence type="ECO:0000313" key="5">
    <source>
        <dbReference type="Proteomes" id="UP000181976"/>
    </source>
</evidence>
<dbReference type="InterPro" id="IPR011095">
    <property type="entry name" value="Dala_Dala_lig_C"/>
</dbReference>
<dbReference type="InterPro" id="IPR025839">
    <property type="entry name" value="RLAN_dom"/>
</dbReference>
<dbReference type="Proteomes" id="UP000181976">
    <property type="component" value="Unassembled WGS sequence"/>
</dbReference>
<dbReference type="GO" id="GO:0008716">
    <property type="term" value="F:D-alanine-D-alanine ligase activity"/>
    <property type="evidence" value="ECO:0007669"/>
    <property type="project" value="InterPro"/>
</dbReference>
<gene>
    <name evidence="4" type="ORF">SAMN05444380_12225</name>
</gene>
<evidence type="ECO:0000313" key="4">
    <source>
        <dbReference type="EMBL" id="SFE90489.1"/>
    </source>
</evidence>
<reference evidence="4 5" key="1">
    <citation type="submission" date="2016-10" db="EMBL/GenBank/DDBJ databases">
        <authorList>
            <person name="de Groot N.N."/>
        </authorList>
    </citation>
    <scope>NUCLEOTIDE SEQUENCE [LARGE SCALE GENOMIC DNA]</scope>
    <source>
        <strain evidence="4 5">DSM 19012</strain>
    </source>
</reference>
<keyword evidence="2" id="KW-0547">Nucleotide-binding</keyword>
<dbReference type="GO" id="GO:0018169">
    <property type="term" value="F:ribosomal S6-glutamic acid ligase activity"/>
    <property type="evidence" value="ECO:0007669"/>
    <property type="project" value="TreeGrafter"/>
</dbReference>
<dbReference type="GO" id="GO:0009432">
    <property type="term" value="P:SOS response"/>
    <property type="evidence" value="ECO:0007669"/>
    <property type="project" value="TreeGrafter"/>
</dbReference>
<dbReference type="GO" id="GO:0046872">
    <property type="term" value="F:metal ion binding"/>
    <property type="evidence" value="ECO:0007669"/>
    <property type="project" value="InterPro"/>
</dbReference>
<keyword evidence="2" id="KW-0067">ATP-binding</keyword>
<dbReference type="PROSITE" id="PS50975">
    <property type="entry name" value="ATP_GRASP"/>
    <property type="match status" value="1"/>
</dbReference>
<organism evidence="4 5">
    <name type="scientific">Thermophagus xiamenensis</name>
    <dbReference type="NCBI Taxonomy" id="385682"/>
    <lineage>
        <taxon>Bacteria</taxon>
        <taxon>Pseudomonadati</taxon>
        <taxon>Bacteroidota</taxon>
        <taxon>Bacteroidia</taxon>
        <taxon>Marinilabiliales</taxon>
        <taxon>Marinilabiliaceae</taxon>
        <taxon>Thermophagus</taxon>
    </lineage>
</organism>
<dbReference type="Pfam" id="PF07478">
    <property type="entry name" value="Dala_Dala_lig_C"/>
    <property type="match status" value="1"/>
</dbReference>
<evidence type="ECO:0000256" key="1">
    <source>
        <dbReference type="ARBA" id="ARBA00022598"/>
    </source>
</evidence>
<protein>
    <submittedName>
        <fullName evidence="4">Glutathione synthase/RimK-type ligase, ATP-grasp superfamily</fullName>
    </submittedName>
</protein>
<evidence type="ECO:0000256" key="2">
    <source>
        <dbReference type="PROSITE-ProRule" id="PRU00409"/>
    </source>
</evidence>
<sequence>MNKIIVVNQPSRWLLNIPGVEVVSSRRYLSDKKFSTLKNVRIFNLSNDYAYQSRGYYVSLLAEARGHKVVPSVKNILDLKERSLAQSVSEDLNDLVQKSLKRIRSKEFILSIYFGKNVSNQYSKLSRELHKLFQAPFLRARFVHIGDKWEIYSVRTIPFKEIPEHHLPFVQTFAKEYFGRKRYDSARKGKHLYDLAILTNSKEVAPPSNKRALEAFAEAAEKLGCYVEFITRDDYNRIPKFDALFIRETTAVNHYTYCMARRAQSEGLAVLDSPDSILKCANKVYLAELLSTAKIPTPKTVVLSSDNPKEADKMGYPCVLKLPDSSFSRGVVKVRNREEFRTKVREMLKTSDLVLLQEYMPTKYDWRVGVLNNEVLFVCKYYMAAGHWQIYNWNSPKKSDVEGNFDILEPSQAPPQVIDIALKATRLIGNGLYGVDIKIVDGKPYIIEINDNPNVDAGVEDSLLKEELYNKIIRFLLDQINKEPLFNQTEVKSFDVTKKSSALH</sequence>
<dbReference type="STRING" id="385682.SAMN05444380_12225"/>
<dbReference type="Gene3D" id="3.30.470.20">
    <property type="entry name" value="ATP-grasp fold, B domain"/>
    <property type="match status" value="1"/>
</dbReference>
<dbReference type="OrthoDB" id="9800957at2"/>
<dbReference type="RefSeq" id="WP_010528578.1">
    <property type="nucleotide sequence ID" value="NZ_AFSL01000088.1"/>
</dbReference>
<dbReference type="GO" id="GO:0005524">
    <property type="term" value="F:ATP binding"/>
    <property type="evidence" value="ECO:0007669"/>
    <property type="project" value="UniProtKB-UniRule"/>
</dbReference>
<evidence type="ECO:0000259" key="3">
    <source>
        <dbReference type="PROSITE" id="PS50975"/>
    </source>
</evidence>
<dbReference type="InterPro" id="IPR011761">
    <property type="entry name" value="ATP-grasp"/>
</dbReference>
<dbReference type="Gene3D" id="3.30.1490.20">
    <property type="entry name" value="ATP-grasp fold, A domain"/>
    <property type="match status" value="1"/>
</dbReference>
<dbReference type="SUPFAM" id="SSF56059">
    <property type="entry name" value="Glutathione synthetase ATP-binding domain-like"/>
    <property type="match status" value="1"/>
</dbReference>
<proteinExistence type="predicted"/>